<keyword evidence="3" id="KW-1185">Reference proteome</keyword>
<sequence>MNRSLQLSYFFLIISIGFIGGIIAFKISAPEQTEWLISIIDPRLLFEGKPKMWQSLWPAFMPYLFLVLLATHQWFRHATRLVVVCKSAFFGFCSAYLIATQNAIWNYVFWWFPIQFLYTCLLLLFSIVLVPKPFYNSRRQGLHWNRLIAIGVLAAIIFGIELLIIHFMF</sequence>
<dbReference type="EMBL" id="CP014806">
    <property type="protein sequence ID" value="AMW98592.1"/>
    <property type="molecule type" value="Genomic_DNA"/>
</dbReference>
<name>A0A143HA59_9BACL</name>
<dbReference type="KEGG" id="rst:ATY39_03525"/>
<evidence type="ECO:0000313" key="3">
    <source>
        <dbReference type="Proteomes" id="UP000076021"/>
    </source>
</evidence>
<gene>
    <name evidence="2" type="ORF">ATY39_03525</name>
</gene>
<protein>
    <submittedName>
        <fullName evidence="2">Uncharacterized protein</fullName>
    </submittedName>
</protein>
<keyword evidence="1" id="KW-0812">Transmembrane</keyword>
<proteinExistence type="predicted"/>
<organism evidence="2 3">
    <name type="scientific">Rummeliibacillus stabekisii</name>
    <dbReference type="NCBI Taxonomy" id="241244"/>
    <lineage>
        <taxon>Bacteria</taxon>
        <taxon>Bacillati</taxon>
        <taxon>Bacillota</taxon>
        <taxon>Bacilli</taxon>
        <taxon>Bacillales</taxon>
        <taxon>Caryophanaceae</taxon>
        <taxon>Rummeliibacillus</taxon>
    </lineage>
</organism>
<feature type="transmembrane region" description="Helical" evidence="1">
    <location>
        <begin position="147"/>
        <end position="168"/>
    </location>
</feature>
<keyword evidence="1" id="KW-1133">Transmembrane helix</keyword>
<feature type="transmembrane region" description="Helical" evidence="1">
    <location>
        <begin position="7"/>
        <end position="27"/>
    </location>
</feature>
<dbReference type="AlphaFoldDB" id="A0A143HA59"/>
<reference evidence="3" key="2">
    <citation type="submission" date="2016-03" db="EMBL/GenBank/DDBJ databases">
        <authorList>
            <person name="Ploux O."/>
        </authorList>
    </citation>
    <scope>NUCLEOTIDE SEQUENCE [LARGE SCALE GENOMIC DNA]</scope>
    <source>
        <strain evidence="3">PP9</strain>
    </source>
</reference>
<feature type="transmembrane region" description="Helical" evidence="1">
    <location>
        <begin position="87"/>
        <end position="110"/>
    </location>
</feature>
<feature type="transmembrane region" description="Helical" evidence="1">
    <location>
        <begin position="56"/>
        <end position="75"/>
    </location>
</feature>
<evidence type="ECO:0000256" key="1">
    <source>
        <dbReference type="SAM" id="Phobius"/>
    </source>
</evidence>
<reference evidence="2 3" key="1">
    <citation type="journal article" date="2016" name="Genome Announc.">
        <title>Whole-Genome Sequence of Rummeliibacillus stabekisii Strain PP9 Isolated from Antarctic Soil.</title>
        <authorList>
            <person name="da Mota F.F."/>
            <person name="Vollu R.E."/>
            <person name="Jurelevicius D."/>
            <person name="Seldin L."/>
        </authorList>
    </citation>
    <scope>NUCLEOTIDE SEQUENCE [LARGE SCALE GENOMIC DNA]</scope>
    <source>
        <strain evidence="2 3">PP9</strain>
    </source>
</reference>
<evidence type="ECO:0000313" key="2">
    <source>
        <dbReference type="EMBL" id="AMW98592.1"/>
    </source>
</evidence>
<dbReference type="OrthoDB" id="2734605at2"/>
<dbReference type="RefSeq" id="WP_066785911.1">
    <property type="nucleotide sequence ID" value="NZ_CP014806.1"/>
</dbReference>
<accession>A0A143HA59</accession>
<dbReference type="Proteomes" id="UP000076021">
    <property type="component" value="Chromosome"/>
</dbReference>
<dbReference type="STRING" id="241244.ATY39_03525"/>
<feature type="transmembrane region" description="Helical" evidence="1">
    <location>
        <begin position="116"/>
        <end position="135"/>
    </location>
</feature>
<keyword evidence="1" id="KW-0472">Membrane</keyword>